<dbReference type="PANTHER" id="PTHR11741">
    <property type="entry name" value="ELONGATION FACTOR TS"/>
    <property type="match status" value="1"/>
</dbReference>
<dbReference type="InterPro" id="IPR036402">
    <property type="entry name" value="EF-Ts_dimer_sf"/>
</dbReference>
<accession>A0A5J4YWN5</accession>
<dbReference type="InterPro" id="IPR014039">
    <property type="entry name" value="Transl_elong_EFTs/EF1B_dimer"/>
</dbReference>
<dbReference type="Gene3D" id="1.10.8.10">
    <property type="entry name" value="DNA helicase RuvA subunit, C-terminal domain"/>
    <property type="match status" value="1"/>
</dbReference>
<dbReference type="SUPFAM" id="SSF46934">
    <property type="entry name" value="UBA-like"/>
    <property type="match status" value="1"/>
</dbReference>
<dbReference type="OrthoDB" id="277235at2759"/>
<gene>
    <name evidence="6" type="ORF">FVE85_1740</name>
</gene>
<dbReference type="CDD" id="cd14275">
    <property type="entry name" value="UBA_EF-Ts"/>
    <property type="match status" value="1"/>
</dbReference>
<dbReference type="GO" id="GO:0070125">
    <property type="term" value="P:mitochondrial translational elongation"/>
    <property type="evidence" value="ECO:0007669"/>
    <property type="project" value="TreeGrafter"/>
</dbReference>
<dbReference type="InterPro" id="IPR009060">
    <property type="entry name" value="UBA-like_sf"/>
</dbReference>
<dbReference type="NCBIfam" id="TIGR00116">
    <property type="entry name" value="tsf"/>
    <property type="match status" value="1"/>
</dbReference>
<protein>
    <recommendedName>
        <fullName evidence="4">Elongation factor Ts, mitochondrial</fullName>
        <shortName evidence="4">EF-Ts</shortName>
        <shortName evidence="4">EF-TsMt</shortName>
    </recommendedName>
</protein>
<feature type="domain" description="Translation elongation factor EFTs/EF1B dimerisation" evidence="5">
    <location>
        <begin position="109"/>
        <end position="308"/>
    </location>
</feature>
<dbReference type="EMBL" id="VRMN01000003">
    <property type="protein sequence ID" value="KAA8495585.1"/>
    <property type="molecule type" value="Genomic_DNA"/>
</dbReference>
<proteinExistence type="inferred from homology"/>
<comment type="similarity">
    <text evidence="1 4">Belongs to the EF-Ts family.</text>
</comment>
<keyword evidence="3 4" id="KW-0648">Protein biosynthesis</keyword>
<dbReference type="Gene3D" id="3.30.479.20">
    <property type="entry name" value="Elongation factor Ts, dimerisation domain"/>
    <property type="match status" value="2"/>
</dbReference>
<keyword evidence="4" id="KW-0496">Mitochondrion</keyword>
<sequence>MSAWAMRATRAWSSVRSGAAALGSRRFAVDVEQIKKLRDRTGAPIMQVKRALQEADGDVERALRQLHKMGAAQAAKKKMRTTAQGLVAALVSPPTAALQSNGGHASQTAVLAELRCETDFVARTKQFRDLIKAVLFSAQKLVDAGIMTQRAVTGPEFLEMDGSQQPAEAPPLSEQIEVATGVLGEKLELRRVGLLVPPKPEDQKAVSLFSYVHGAVTEGHEAGRVATVIALEHGPSADPLALASAGRKFAMHVTAANPICVHPDELTDEDVKKGREYLRTVRGMSGEVLEDHLEQWKLDSVLNTQEFIGPHDTKMDDGSTVNVAAVLIDTSIDVNSFPVALRVTNFLRYEIQ</sequence>
<evidence type="ECO:0000256" key="1">
    <source>
        <dbReference type="ARBA" id="ARBA00005532"/>
    </source>
</evidence>
<evidence type="ECO:0000313" key="6">
    <source>
        <dbReference type="EMBL" id="KAA8495585.1"/>
    </source>
</evidence>
<dbReference type="OMA" id="YLHRCPR"/>
<comment type="caution">
    <text evidence="6">The sequence shown here is derived from an EMBL/GenBank/DDBJ whole genome shotgun (WGS) entry which is preliminary data.</text>
</comment>
<evidence type="ECO:0000256" key="3">
    <source>
        <dbReference type="ARBA" id="ARBA00022917"/>
    </source>
</evidence>
<keyword evidence="2 4" id="KW-0251">Elongation factor</keyword>
<comment type="subcellular location">
    <subcellularLocation>
        <location evidence="4">Mitochondrion</location>
    </subcellularLocation>
</comment>
<dbReference type="Pfam" id="PF00889">
    <property type="entry name" value="EF_TS"/>
    <property type="match status" value="1"/>
</dbReference>
<dbReference type="AlphaFoldDB" id="A0A5J4YWN5"/>
<dbReference type="SUPFAM" id="SSF54713">
    <property type="entry name" value="Elongation factor Ts (EF-Ts), dimerisation domain"/>
    <property type="match status" value="2"/>
</dbReference>
<name>A0A5J4YWN5_PORPP</name>
<dbReference type="Gene3D" id="1.10.286.20">
    <property type="match status" value="1"/>
</dbReference>
<dbReference type="GO" id="GO:0005739">
    <property type="term" value="C:mitochondrion"/>
    <property type="evidence" value="ECO:0007669"/>
    <property type="project" value="UniProtKB-SubCell"/>
</dbReference>
<dbReference type="HAMAP" id="MF_00050">
    <property type="entry name" value="EF_Ts"/>
    <property type="match status" value="1"/>
</dbReference>
<dbReference type="Proteomes" id="UP000324585">
    <property type="component" value="Unassembled WGS sequence"/>
</dbReference>
<evidence type="ECO:0000313" key="7">
    <source>
        <dbReference type="Proteomes" id="UP000324585"/>
    </source>
</evidence>
<dbReference type="InterPro" id="IPR001816">
    <property type="entry name" value="Transl_elong_EFTs/EF1B"/>
</dbReference>
<keyword evidence="7" id="KW-1185">Reference proteome</keyword>
<reference evidence="7" key="1">
    <citation type="journal article" date="2019" name="Nat. Commun.">
        <title>Expansion of phycobilisome linker gene families in mesophilic red algae.</title>
        <authorList>
            <person name="Lee J."/>
            <person name="Kim D."/>
            <person name="Bhattacharya D."/>
            <person name="Yoon H.S."/>
        </authorList>
    </citation>
    <scope>NUCLEOTIDE SEQUENCE [LARGE SCALE GENOMIC DNA]</scope>
    <source>
        <strain evidence="7">CCMP 1328</strain>
    </source>
</reference>
<evidence type="ECO:0000256" key="4">
    <source>
        <dbReference type="HAMAP-Rule" id="MF_03135"/>
    </source>
</evidence>
<comment type="function">
    <text evidence="4">Associates with the EF-Tu.GDP complex and induces the exchange of GDP to GTP. It remains bound to the aminoacyl-tRNA.EF-Tu.GTP complex up to the GTP hydrolysis stage on the ribosome.</text>
</comment>
<organism evidence="6 7">
    <name type="scientific">Porphyridium purpureum</name>
    <name type="common">Red alga</name>
    <name type="synonym">Porphyridium cruentum</name>
    <dbReference type="NCBI Taxonomy" id="35688"/>
    <lineage>
        <taxon>Eukaryota</taxon>
        <taxon>Rhodophyta</taxon>
        <taxon>Bangiophyceae</taxon>
        <taxon>Porphyridiales</taxon>
        <taxon>Porphyridiaceae</taxon>
        <taxon>Porphyridium</taxon>
    </lineage>
</organism>
<evidence type="ECO:0000259" key="5">
    <source>
        <dbReference type="Pfam" id="PF00889"/>
    </source>
</evidence>
<dbReference type="FunFam" id="1.10.8.10:FF:000001">
    <property type="entry name" value="Elongation factor Ts"/>
    <property type="match status" value="1"/>
</dbReference>
<dbReference type="GO" id="GO:0003746">
    <property type="term" value="F:translation elongation factor activity"/>
    <property type="evidence" value="ECO:0007669"/>
    <property type="project" value="UniProtKB-UniRule"/>
</dbReference>
<dbReference type="PANTHER" id="PTHR11741:SF0">
    <property type="entry name" value="ELONGATION FACTOR TS, MITOCHONDRIAL"/>
    <property type="match status" value="1"/>
</dbReference>
<evidence type="ECO:0000256" key="2">
    <source>
        <dbReference type="ARBA" id="ARBA00022768"/>
    </source>
</evidence>